<dbReference type="PANTHER" id="PTHR22939">
    <property type="entry name" value="SERINE PROTEASE FAMILY S1C HTRA-RELATED"/>
    <property type="match status" value="1"/>
</dbReference>
<dbReference type="InterPro" id="IPR036034">
    <property type="entry name" value="PDZ_sf"/>
</dbReference>
<dbReference type="SUPFAM" id="SSF50156">
    <property type="entry name" value="PDZ domain-like"/>
    <property type="match status" value="1"/>
</dbReference>
<dbReference type="SUPFAM" id="SSF50494">
    <property type="entry name" value="Trypsin-like serine proteases"/>
    <property type="match status" value="1"/>
</dbReference>
<keyword evidence="7" id="KW-1185">Reference proteome</keyword>
<dbReference type="OMA" id="MDNYRDE"/>
<dbReference type="InterPro" id="IPR041489">
    <property type="entry name" value="PDZ_6"/>
</dbReference>
<dbReference type="GeneID" id="17319079"/>
<dbReference type="Gramene" id="CDF41046">
    <property type="protein sequence ID" value="CDF41046"/>
    <property type="gene ID" value="CHC_T00007659001"/>
</dbReference>
<gene>
    <name evidence="6" type="ORF">CHC_T00007659001</name>
</gene>
<dbReference type="KEGG" id="ccp:CHC_T00007659001"/>
<dbReference type="GO" id="GO:0006508">
    <property type="term" value="P:proteolysis"/>
    <property type="evidence" value="ECO:0007669"/>
    <property type="project" value="UniProtKB-KW"/>
</dbReference>
<dbReference type="PRINTS" id="PR00834">
    <property type="entry name" value="PROTEASES2C"/>
</dbReference>
<dbReference type="Pfam" id="PF13365">
    <property type="entry name" value="Trypsin_2"/>
    <property type="match status" value="1"/>
</dbReference>
<dbReference type="Gene3D" id="2.30.42.10">
    <property type="match status" value="1"/>
</dbReference>
<comment type="similarity">
    <text evidence="1">Belongs to the peptidase S1C family.</text>
</comment>
<feature type="domain" description="PDZ" evidence="5">
    <location>
        <begin position="365"/>
        <end position="406"/>
    </location>
</feature>
<dbReference type="STRING" id="2769.R7QUA1"/>
<keyword evidence="3" id="KW-0378">Hydrolase</keyword>
<proteinExistence type="inferred from homology"/>
<feature type="region of interest" description="Disordered" evidence="4">
    <location>
        <begin position="55"/>
        <end position="89"/>
    </location>
</feature>
<feature type="compositionally biased region" description="Pro residues" evidence="4">
    <location>
        <begin position="66"/>
        <end position="88"/>
    </location>
</feature>
<dbReference type="OrthoDB" id="4217619at2759"/>
<dbReference type="PhylomeDB" id="R7QUA1"/>
<dbReference type="AlphaFoldDB" id="R7QUA1"/>
<evidence type="ECO:0000259" key="5">
    <source>
        <dbReference type="PROSITE" id="PS50106"/>
    </source>
</evidence>
<dbReference type="InterPro" id="IPR001940">
    <property type="entry name" value="Peptidase_S1C"/>
</dbReference>
<reference evidence="7" key="1">
    <citation type="journal article" date="2013" name="Proc. Natl. Acad. Sci. U.S.A.">
        <title>Genome structure and metabolic features in the red seaweed Chondrus crispus shed light on evolution of the Archaeplastida.</title>
        <authorList>
            <person name="Collen J."/>
            <person name="Porcel B."/>
            <person name="Carre W."/>
            <person name="Ball S.G."/>
            <person name="Chaparro C."/>
            <person name="Tonon T."/>
            <person name="Barbeyron T."/>
            <person name="Michel G."/>
            <person name="Noel B."/>
            <person name="Valentin K."/>
            <person name="Elias M."/>
            <person name="Artiguenave F."/>
            <person name="Arun A."/>
            <person name="Aury J.M."/>
            <person name="Barbosa-Neto J.F."/>
            <person name="Bothwell J.H."/>
            <person name="Bouget F.Y."/>
            <person name="Brillet L."/>
            <person name="Cabello-Hurtado F."/>
            <person name="Capella-Gutierrez S."/>
            <person name="Charrier B."/>
            <person name="Cladiere L."/>
            <person name="Cock J.M."/>
            <person name="Coelho S.M."/>
            <person name="Colleoni C."/>
            <person name="Czjzek M."/>
            <person name="Da Silva C."/>
            <person name="Delage L."/>
            <person name="Denoeud F."/>
            <person name="Deschamps P."/>
            <person name="Dittami S.M."/>
            <person name="Gabaldon T."/>
            <person name="Gachon C.M."/>
            <person name="Groisillier A."/>
            <person name="Herve C."/>
            <person name="Jabbari K."/>
            <person name="Katinka M."/>
            <person name="Kloareg B."/>
            <person name="Kowalczyk N."/>
            <person name="Labadie K."/>
            <person name="Leblanc C."/>
            <person name="Lopez P.J."/>
            <person name="McLachlan D.H."/>
            <person name="Meslet-Cladiere L."/>
            <person name="Moustafa A."/>
            <person name="Nehr Z."/>
            <person name="Nyvall Collen P."/>
            <person name="Panaud O."/>
            <person name="Partensky F."/>
            <person name="Poulain J."/>
            <person name="Rensing S.A."/>
            <person name="Rousvoal S."/>
            <person name="Samson G."/>
            <person name="Symeonidi A."/>
            <person name="Weissenbach J."/>
            <person name="Zambounis A."/>
            <person name="Wincker P."/>
            <person name="Boyen C."/>
        </authorList>
    </citation>
    <scope>NUCLEOTIDE SEQUENCE [LARGE SCALE GENOMIC DNA]</scope>
    <source>
        <strain evidence="7">cv. Stackhouse</strain>
    </source>
</reference>
<dbReference type="PANTHER" id="PTHR22939:SF129">
    <property type="entry name" value="SERINE PROTEASE HTRA2, MITOCHONDRIAL"/>
    <property type="match status" value="1"/>
</dbReference>
<organism evidence="6 7">
    <name type="scientific">Chondrus crispus</name>
    <name type="common">Carrageen Irish moss</name>
    <name type="synonym">Polymorpha crispa</name>
    <dbReference type="NCBI Taxonomy" id="2769"/>
    <lineage>
        <taxon>Eukaryota</taxon>
        <taxon>Rhodophyta</taxon>
        <taxon>Florideophyceae</taxon>
        <taxon>Rhodymeniophycidae</taxon>
        <taxon>Gigartinales</taxon>
        <taxon>Gigartinaceae</taxon>
        <taxon>Chondrus</taxon>
    </lineage>
</organism>
<dbReference type="PROSITE" id="PS50106">
    <property type="entry name" value="PDZ"/>
    <property type="match status" value="1"/>
</dbReference>
<dbReference type="EMBL" id="HG002301">
    <property type="protein sequence ID" value="CDF41046.1"/>
    <property type="molecule type" value="Genomic_DNA"/>
</dbReference>
<dbReference type="RefSeq" id="XP_005711340.1">
    <property type="nucleotide sequence ID" value="XM_005711283.1"/>
</dbReference>
<keyword evidence="2" id="KW-0645">Protease</keyword>
<accession>R7QUA1</accession>
<evidence type="ECO:0000313" key="7">
    <source>
        <dbReference type="Proteomes" id="UP000012073"/>
    </source>
</evidence>
<protein>
    <recommendedName>
        <fullName evidence="5">PDZ domain-containing protein</fullName>
    </recommendedName>
</protein>
<dbReference type="SMART" id="SM00228">
    <property type="entry name" value="PDZ"/>
    <property type="match status" value="1"/>
</dbReference>
<dbReference type="InterPro" id="IPR009003">
    <property type="entry name" value="Peptidase_S1_PA"/>
</dbReference>
<evidence type="ECO:0000313" key="6">
    <source>
        <dbReference type="EMBL" id="CDF41046.1"/>
    </source>
</evidence>
<dbReference type="Proteomes" id="UP000012073">
    <property type="component" value="Unassembled WGS sequence"/>
</dbReference>
<evidence type="ECO:0000256" key="1">
    <source>
        <dbReference type="ARBA" id="ARBA00010541"/>
    </source>
</evidence>
<name>R7QUA1_CHOCR</name>
<dbReference type="Pfam" id="PF17820">
    <property type="entry name" value="PDZ_6"/>
    <property type="match status" value="1"/>
</dbReference>
<sequence>MPPSPLTMILRRLPTLARRAARHHYDYSSPSASRFPLAAGAALLTATALPLALSDATPSPSHPSFDAPPIPKLTPDSPPSPASPPSPPTLLSRYAVADAVEKVIPSVVNIRRVASRKKLSSFIFDDSEAMEISCGSGFFISEEGHIVTNTHVVTDRPSDPASEAGDDSFLHVTLSTGETYVGRILAADHESDIAIIKVNIDAPVPVAKMGDSDAVRPGEFVVAVGSPLTLSNSCSFGIISTIHRDLAVSTGEPSGGLTYLQLDVAINQGSSGGPCISLDGEVVGICSMKIAGNAEGIGFAIPIKYAQKVVEDLQTHGYVRRPFVGLTLISVTPHLFEDIRRDTNYRPPRWLEAEMRTTNSSKSVGLMVHNITKGGPGDRAGLRAGDVVVAVNNMNTTTTSEFLAALNFQVQKDCRLKVRRGAHGNVEHVTIRPEVLTPNRRLR</sequence>
<evidence type="ECO:0000256" key="3">
    <source>
        <dbReference type="ARBA" id="ARBA00022801"/>
    </source>
</evidence>
<dbReference type="InterPro" id="IPR001478">
    <property type="entry name" value="PDZ"/>
</dbReference>
<dbReference type="Gene3D" id="2.40.10.120">
    <property type="match status" value="1"/>
</dbReference>
<evidence type="ECO:0000256" key="2">
    <source>
        <dbReference type="ARBA" id="ARBA00022670"/>
    </source>
</evidence>
<evidence type="ECO:0000256" key="4">
    <source>
        <dbReference type="SAM" id="MobiDB-lite"/>
    </source>
</evidence>
<dbReference type="GO" id="GO:0004252">
    <property type="term" value="F:serine-type endopeptidase activity"/>
    <property type="evidence" value="ECO:0007669"/>
    <property type="project" value="InterPro"/>
</dbReference>